<sequence length="59" mass="6831">MKFTLIAQKTMKRRLPEEAKSVDGLNVRSELRPMCEGAEGEDAWHASFRHIKKNFLINT</sequence>
<accession>X1ALE9</accession>
<reference evidence="1" key="1">
    <citation type="journal article" date="2014" name="Front. Microbiol.">
        <title>High frequency of phylogenetically diverse reductive dehalogenase-homologous genes in deep subseafloor sedimentary metagenomes.</title>
        <authorList>
            <person name="Kawai M."/>
            <person name="Futagami T."/>
            <person name="Toyoda A."/>
            <person name="Takaki Y."/>
            <person name="Nishi S."/>
            <person name="Hori S."/>
            <person name="Arai W."/>
            <person name="Tsubouchi T."/>
            <person name="Morono Y."/>
            <person name="Uchiyama I."/>
            <person name="Ito T."/>
            <person name="Fujiyama A."/>
            <person name="Inagaki F."/>
            <person name="Takami H."/>
        </authorList>
    </citation>
    <scope>NUCLEOTIDE SEQUENCE</scope>
    <source>
        <strain evidence="1">Expedition CK06-06</strain>
    </source>
</reference>
<proteinExistence type="predicted"/>
<evidence type="ECO:0000313" key="1">
    <source>
        <dbReference type="EMBL" id="GAG83339.1"/>
    </source>
</evidence>
<protein>
    <submittedName>
        <fullName evidence="1">Uncharacterized protein</fullName>
    </submittedName>
</protein>
<comment type="caution">
    <text evidence="1">The sequence shown here is derived from an EMBL/GenBank/DDBJ whole genome shotgun (WGS) entry which is preliminary data.</text>
</comment>
<gene>
    <name evidence="1" type="ORF">S01H4_21891</name>
</gene>
<feature type="non-terminal residue" evidence="1">
    <location>
        <position position="59"/>
    </location>
</feature>
<dbReference type="EMBL" id="BART01009968">
    <property type="protein sequence ID" value="GAG83339.1"/>
    <property type="molecule type" value="Genomic_DNA"/>
</dbReference>
<name>X1ALE9_9ZZZZ</name>
<dbReference type="AlphaFoldDB" id="X1ALE9"/>
<organism evidence="1">
    <name type="scientific">marine sediment metagenome</name>
    <dbReference type="NCBI Taxonomy" id="412755"/>
    <lineage>
        <taxon>unclassified sequences</taxon>
        <taxon>metagenomes</taxon>
        <taxon>ecological metagenomes</taxon>
    </lineage>
</organism>